<feature type="region of interest" description="Disordered" evidence="1">
    <location>
        <begin position="158"/>
        <end position="178"/>
    </location>
</feature>
<accession>A0AAE1KVX4</accession>
<dbReference type="Proteomes" id="UP001286313">
    <property type="component" value="Unassembled WGS sequence"/>
</dbReference>
<keyword evidence="3" id="KW-1185">Reference proteome</keyword>
<evidence type="ECO:0000313" key="3">
    <source>
        <dbReference type="Proteomes" id="UP001286313"/>
    </source>
</evidence>
<gene>
    <name evidence="2" type="ORF">Pcinc_008390</name>
</gene>
<protein>
    <submittedName>
        <fullName evidence="2">Uncharacterized protein</fullName>
    </submittedName>
</protein>
<organism evidence="2 3">
    <name type="scientific">Petrolisthes cinctipes</name>
    <name type="common">Flat porcelain crab</name>
    <dbReference type="NCBI Taxonomy" id="88211"/>
    <lineage>
        <taxon>Eukaryota</taxon>
        <taxon>Metazoa</taxon>
        <taxon>Ecdysozoa</taxon>
        <taxon>Arthropoda</taxon>
        <taxon>Crustacea</taxon>
        <taxon>Multicrustacea</taxon>
        <taxon>Malacostraca</taxon>
        <taxon>Eumalacostraca</taxon>
        <taxon>Eucarida</taxon>
        <taxon>Decapoda</taxon>
        <taxon>Pleocyemata</taxon>
        <taxon>Anomura</taxon>
        <taxon>Galatheoidea</taxon>
        <taxon>Porcellanidae</taxon>
        <taxon>Petrolisthes</taxon>
    </lineage>
</organism>
<proteinExistence type="predicted"/>
<name>A0AAE1KVX4_PETCI</name>
<dbReference type="AlphaFoldDB" id="A0AAE1KVX4"/>
<feature type="compositionally biased region" description="Pro residues" evidence="1">
    <location>
        <begin position="233"/>
        <end position="248"/>
    </location>
</feature>
<reference evidence="2" key="1">
    <citation type="submission" date="2023-10" db="EMBL/GenBank/DDBJ databases">
        <title>Genome assemblies of two species of porcelain crab, Petrolisthes cinctipes and Petrolisthes manimaculis (Anomura: Porcellanidae).</title>
        <authorList>
            <person name="Angst P."/>
        </authorList>
    </citation>
    <scope>NUCLEOTIDE SEQUENCE</scope>
    <source>
        <strain evidence="2">PB745_01</strain>
        <tissue evidence="2">Gill</tissue>
    </source>
</reference>
<sequence>MGKEISSYQELLSRICFVLCSSLILQRAGREGRPGGGGREGGTWRQWLVYKDHSRTPCLIHTCSGLKNNNMKAVVILSCLVAVTVAQFAPRPSAPSHPKLKEVSHLQAITEPHLPQDPNVLIATANFLNQFAELKALADAAPDPLPTQRPRFAPAAAPHRFAAPGHQAPAPAPQPPQINVQSHIANLLRQHSAPAPAPAPARAPARRPAPPAVNFPSFASLGRLSGSSQPASFPAPPPRRAPAPPAPAAPRRFDPNAPITNQHGHIINPLQFSGPLADDVPAGVSGRMFTPAVEAARQALAEAHASIIKQQASLPPPQPQHQPQQQPRHQPQFQQGFF</sequence>
<feature type="region of interest" description="Disordered" evidence="1">
    <location>
        <begin position="191"/>
        <end position="273"/>
    </location>
</feature>
<feature type="compositionally biased region" description="Pro residues" evidence="1">
    <location>
        <begin position="195"/>
        <end position="213"/>
    </location>
</feature>
<feature type="compositionally biased region" description="Low complexity" evidence="1">
    <location>
        <begin position="321"/>
        <end position="338"/>
    </location>
</feature>
<feature type="region of interest" description="Disordered" evidence="1">
    <location>
        <begin position="308"/>
        <end position="338"/>
    </location>
</feature>
<comment type="caution">
    <text evidence="2">The sequence shown here is derived from an EMBL/GenBank/DDBJ whole genome shotgun (WGS) entry which is preliminary data.</text>
</comment>
<evidence type="ECO:0000256" key="1">
    <source>
        <dbReference type="SAM" id="MobiDB-lite"/>
    </source>
</evidence>
<dbReference type="EMBL" id="JAWQEG010000624">
    <property type="protein sequence ID" value="KAK3887511.1"/>
    <property type="molecule type" value="Genomic_DNA"/>
</dbReference>
<feature type="compositionally biased region" description="Low complexity" evidence="1">
    <location>
        <begin position="158"/>
        <end position="169"/>
    </location>
</feature>
<evidence type="ECO:0000313" key="2">
    <source>
        <dbReference type="EMBL" id="KAK3887511.1"/>
    </source>
</evidence>